<name>A0A934PMQ8_9FLAO</name>
<evidence type="ECO:0000313" key="3">
    <source>
        <dbReference type="Proteomes" id="UP000609172"/>
    </source>
</evidence>
<dbReference type="SUPFAM" id="SSF54909">
    <property type="entry name" value="Dimeric alpha+beta barrel"/>
    <property type="match status" value="1"/>
</dbReference>
<keyword evidence="3" id="KW-1185">Reference proteome</keyword>
<keyword evidence="2" id="KW-0560">Oxidoreductase</keyword>
<dbReference type="Pfam" id="PF03992">
    <property type="entry name" value="ABM"/>
    <property type="match status" value="1"/>
</dbReference>
<protein>
    <submittedName>
        <fullName evidence="2">Antibiotic biosynthesis monooxygenase</fullName>
    </submittedName>
</protein>
<sequence>MKKTYFVIVRFEIQQEQFQTLVSLIKEFFEKEVSSCPGFIASQILINEDKTKVVNYATWDSKEKFEKFADEIASKSEISKKIGAFKPVRETFSEFEYLPKAK</sequence>
<keyword evidence="2" id="KW-0503">Monooxygenase</keyword>
<evidence type="ECO:0000313" key="2">
    <source>
        <dbReference type="EMBL" id="MBK0369321.1"/>
    </source>
</evidence>
<feature type="domain" description="ABM" evidence="1">
    <location>
        <begin position="5"/>
        <end position="69"/>
    </location>
</feature>
<dbReference type="Proteomes" id="UP000609172">
    <property type="component" value="Unassembled WGS sequence"/>
</dbReference>
<gene>
    <name evidence="2" type="ORF">I5M07_05660</name>
</gene>
<reference evidence="2" key="1">
    <citation type="submission" date="2020-12" db="EMBL/GenBank/DDBJ databases">
        <title>Bacterial novel species Flavobacterium sp. SE-1-e isolated from soil.</title>
        <authorList>
            <person name="Jung H.-Y."/>
        </authorList>
    </citation>
    <scope>NUCLEOTIDE SEQUENCE</scope>
    <source>
        <strain evidence="2">SE-1-e</strain>
    </source>
</reference>
<dbReference type="AlphaFoldDB" id="A0A934PMQ8"/>
<organism evidence="2 3">
    <name type="scientific">Flavobacterium agrisoli</name>
    <dbReference type="NCBI Taxonomy" id="2793066"/>
    <lineage>
        <taxon>Bacteria</taxon>
        <taxon>Pseudomonadati</taxon>
        <taxon>Bacteroidota</taxon>
        <taxon>Flavobacteriia</taxon>
        <taxon>Flavobacteriales</taxon>
        <taxon>Flavobacteriaceae</taxon>
        <taxon>Flavobacterium</taxon>
    </lineage>
</organism>
<dbReference type="EMBL" id="JAEHFV010000002">
    <property type="protein sequence ID" value="MBK0369321.1"/>
    <property type="molecule type" value="Genomic_DNA"/>
</dbReference>
<comment type="caution">
    <text evidence="2">The sequence shown here is derived from an EMBL/GenBank/DDBJ whole genome shotgun (WGS) entry which is preliminary data.</text>
</comment>
<evidence type="ECO:0000259" key="1">
    <source>
        <dbReference type="Pfam" id="PF03992"/>
    </source>
</evidence>
<dbReference type="RefSeq" id="WP_200105252.1">
    <property type="nucleotide sequence ID" value="NZ_JAEHFV010000002.1"/>
</dbReference>
<dbReference type="InterPro" id="IPR011008">
    <property type="entry name" value="Dimeric_a/b-barrel"/>
</dbReference>
<dbReference type="GO" id="GO:0004497">
    <property type="term" value="F:monooxygenase activity"/>
    <property type="evidence" value="ECO:0007669"/>
    <property type="project" value="UniProtKB-KW"/>
</dbReference>
<proteinExistence type="predicted"/>
<dbReference type="Gene3D" id="3.30.70.100">
    <property type="match status" value="1"/>
</dbReference>
<accession>A0A934PMQ8</accession>
<dbReference type="InterPro" id="IPR007138">
    <property type="entry name" value="ABM_dom"/>
</dbReference>